<sequence>MFSQEVYLKALAYASKAHGEQKTPKGHPYVVHITSVAMEVIHACEKSGLDEEKSNLAIVCALLHDTIEDTDITYDHLYTHFSPEVADGVEALSKNKNLKTKKEQMQDSLEKLMNQPYEVQMVKLADRITNLSKPPKHWNNEKKKNYLGEAKFILSCLKNSNIHLSVRLEEKIKEYEEFMD</sequence>
<dbReference type="PANTHER" id="PTHR46246:SF1">
    <property type="entry name" value="GUANOSINE-3',5'-BIS(DIPHOSPHATE) 3'-PYROPHOSPHOHYDROLASE MESH1"/>
    <property type="match status" value="1"/>
</dbReference>
<dbReference type="SUPFAM" id="SSF109604">
    <property type="entry name" value="HD-domain/PDEase-like"/>
    <property type="match status" value="1"/>
</dbReference>
<dbReference type="Proteomes" id="UP001060012">
    <property type="component" value="Chromosome"/>
</dbReference>
<dbReference type="Gene3D" id="1.10.3210.10">
    <property type="entry name" value="Hypothetical protein af1432"/>
    <property type="match status" value="1"/>
</dbReference>
<proteinExistence type="predicted"/>
<dbReference type="PANTHER" id="PTHR46246">
    <property type="entry name" value="GUANOSINE-3',5'-BIS(DIPHOSPHATE) 3'-PYROPHOSPHOHYDROLASE MESH1"/>
    <property type="match status" value="1"/>
</dbReference>
<dbReference type="RefSeq" id="WP_254575817.1">
    <property type="nucleotide sequence ID" value="NZ_CP100595.1"/>
</dbReference>
<name>A0ABY5E4G1_9BACT</name>
<accession>A0ABY5E4G1</accession>
<evidence type="ECO:0000313" key="1">
    <source>
        <dbReference type="EMBL" id="UTJ05636.1"/>
    </source>
</evidence>
<gene>
    <name evidence="1" type="ORF">NJU99_10200</name>
</gene>
<dbReference type="InterPro" id="IPR003607">
    <property type="entry name" value="HD/PDEase_dom"/>
</dbReference>
<keyword evidence="2" id="KW-1185">Reference proteome</keyword>
<organism evidence="1 2">
    <name type="scientific">Arcobacter roscoffensis</name>
    <dbReference type="NCBI Taxonomy" id="2961520"/>
    <lineage>
        <taxon>Bacteria</taxon>
        <taxon>Pseudomonadati</taxon>
        <taxon>Campylobacterota</taxon>
        <taxon>Epsilonproteobacteria</taxon>
        <taxon>Campylobacterales</taxon>
        <taxon>Arcobacteraceae</taxon>
        <taxon>Arcobacter</taxon>
    </lineage>
</organism>
<evidence type="ECO:0000313" key="2">
    <source>
        <dbReference type="Proteomes" id="UP001060012"/>
    </source>
</evidence>
<dbReference type="Pfam" id="PF13328">
    <property type="entry name" value="HD_4"/>
    <property type="match status" value="1"/>
</dbReference>
<reference evidence="1" key="1">
    <citation type="submission" date="2022-07" db="EMBL/GenBank/DDBJ databases">
        <title>Arcobacter roscoffensis sp. nov., a marine bacterium isolated from coastal seawater collected from Roscoff, France.</title>
        <authorList>
            <person name="Pascual J."/>
            <person name="Lepeaux C."/>
            <person name="Methner A."/>
            <person name="Overmann J."/>
        </authorList>
    </citation>
    <scope>NUCLEOTIDE SEQUENCE</scope>
    <source>
        <strain evidence="1">ARW1-2F2</strain>
    </source>
</reference>
<dbReference type="EMBL" id="CP100595">
    <property type="protein sequence ID" value="UTJ05636.1"/>
    <property type="molecule type" value="Genomic_DNA"/>
</dbReference>
<dbReference type="InterPro" id="IPR052194">
    <property type="entry name" value="MESH1"/>
</dbReference>
<dbReference type="CDD" id="cd00077">
    <property type="entry name" value="HDc"/>
    <property type="match status" value="1"/>
</dbReference>
<protein>
    <submittedName>
        <fullName evidence="1">HD domain-containing protein</fullName>
    </submittedName>
</protein>